<organism evidence="1 2">
    <name type="scientific">Faecalicoccus acidiformans</name>
    <dbReference type="NCBI Taxonomy" id="915173"/>
    <lineage>
        <taxon>Bacteria</taxon>
        <taxon>Bacillati</taxon>
        <taxon>Bacillota</taxon>
        <taxon>Erysipelotrichia</taxon>
        <taxon>Erysipelotrichales</taxon>
        <taxon>Erysipelotrichaceae</taxon>
        <taxon>Faecalicoccus</taxon>
    </lineage>
</organism>
<protein>
    <recommendedName>
        <fullName evidence="3">Glycogen branching protein</fullName>
    </recommendedName>
</protein>
<gene>
    <name evidence="1" type="ORF">HNQ43_000845</name>
</gene>
<evidence type="ECO:0000313" key="1">
    <source>
        <dbReference type="EMBL" id="MBB5184802.1"/>
    </source>
</evidence>
<comment type="caution">
    <text evidence="1">The sequence shown here is derived from an EMBL/GenBank/DDBJ whole genome shotgun (WGS) entry which is preliminary data.</text>
</comment>
<dbReference type="AlphaFoldDB" id="A0A7W8D2D6"/>
<proteinExistence type="predicted"/>
<evidence type="ECO:0000313" key="2">
    <source>
        <dbReference type="Proteomes" id="UP000521313"/>
    </source>
</evidence>
<accession>A0A7W8D2D6</accession>
<evidence type="ECO:0008006" key="3">
    <source>
        <dbReference type="Google" id="ProtNLM"/>
    </source>
</evidence>
<dbReference type="RefSeq" id="WP_183375108.1">
    <property type="nucleotide sequence ID" value="NZ_CALVCN010000001.1"/>
</dbReference>
<dbReference type="EMBL" id="JACHHD010000006">
    <property type="protein sequence ID" value="MBB5184802.1"/>
    <property type="molecule type" value="Genomic_DNA"/>
</dbReference>
<reference evidence="1 2" key="1">
    <citation type="submission" date="2020-08" db="EMBL/GenBank/DDBJ databases">
        <title>Genomic Encyclopedia of Type Strains, Phase IV (KMG-IV): sequencing the most valuable type-strain genomes for metagenomic binning, comparative biology and taxonomic classification.</title>
        <authorList>
            <person name="Goeker M."/>
        </authorList>
    </citation>
    <scope>NUCLEOTIDE SEQUENCE [LARGE SCALE GENOMIC DNA]</scope>
    <source>
        <strain evidence="1 2">DSM 26963</strain>
    </source>
</reference>
<name>A0A7W8D2D6_9FIRM</name>
<sequence length="321" mass="37861">MKIAYLLQSDRDYDEVVETLNQLVKQNDHAFIMINSDDLRDKVSFTFADHPRVHISRTQEFAQEGDLSLARGTIIQIKDSLQYDHFDYYINLTDGMIPIKKREDIVKFLEKDPTKDYYYVAHQETPELKKKADKYYTFTNVIAFPRSRFIRGMTKASATFFAKFGFKRHLSEPYQIGSPWFMLTGRTGQILAEHFDYVSNTFKLSWYPEEMYIPMMMDKFVYINGREDDHINKDYRVVGPDGSWQESSGAKPLTEELLQNHPDALFGGMITAEDNMDLYQNYFDKYNETILLEEEKKEKTFIDPELLLRSMNKAKNNQDHR</sequence>
<dbReference type="Proteomes" id="UP000521313">
    <property type="component" value="Unassembled WGS sequence"/>
</dbReference>